<reference evidence="3" key="1">
    <citation type="journal article" date="2019" name="Int. J. Syst. Evol. Microbiol.">
        <title>The Global Catalogue of Microorganisms (GCM) 10K type strain sequencing project: providing services to taxonomists for standard genome sequencing and annotation.</title>
        <authorList>
            <consortium name="The Broad Institute Genomics Platform"/>
            <consortium name="The Broad Institute Genome Sequencing Center for Infectious Disease"/>
            <person name="Wu L."/>
            <person name="Ma J."/>
        </authorList>
    </citation>
    <scope>NUCLEOTIDE SEQUENCE [LARGE SCALE GENOMIC DNA]</scope>
    <source>
        <strain evidence="3">CGMCC 1.12295</strain>
    </source>
</reference>
<dbReference type="EMBL" id="JBHUEO010000038">
    <property type="protein sequence ID" value="MFD1707674.1"/>
    <property type="molecule type" value="Genomic_DNA"/>
</dbReference>
<evidence type="ECO:0008006" key="4">
    <source>
        <dbReference type="Google" id="ProtNLM"/>
    </source>
</evidence>
<feature type="transmembrane region" description="Helical" evidence="1">
    <location>
        <begin position="64"/>
        <end position="85"/>
    </location>
</feature>
<evidence type="ECO:0000313" key="3">
    <source>
        <dbReference type="Proteomes" id="UP001597301"/>
    </source>
</evidence>
<evidence type="ECO:0000313" key="2">
    <source>
        <dbReference type="EMBL" id="MFD1707674.1"/>
    </source>
</evidence>
<name>A0ABW4KJ00_9BACI</name>
<keyword evidence="1" id="KW-0812">Transmembrane</keyword>
<comment type="caution">
    <text evidence="2">The sequence shown here is derived from an EMBL/GenBank/DDBJ whole genome shotgun (WGS) entry which is preliminary data.</text>
</comment>
<accession>A0ABW4KJ00</accession>
<protein>
    <recommendedName>
        <fullName evidence="4">NADH dehydrogenase subunit 3</fullName>
    </recommendedName>
</protein>
<evidence type="ECO:0000256" key="1">
    <source>
        <dbReference type="SAM" id="Phobius"/>
    </source>
</evidence>
<dbReference type="Proteomes" id="UP001597301">
    <property type="component" value="Unassembled WGS sequence"/>
</dbReference>
<proteinExistence type="predicted"/>
<organism evidence="2 3">
    <name type="scientific">Siminovitchia sediminis</name>
    <dbReference type="NCBI Taxonomy" id="1274353"/>
    <lineage>
        <taxon>Bacteria</taxon>
        <taxon>Bacillati</taxon>
        <taxon>Bacillota</taxon>
        <taxon>Bacilli</taxon>
        <taxon>Bacillales</taxon>
        <taxon>Bacillaceae</taxon>
        <taxon>Siminovitchia</taxon>
    </lineage>
</organism>
<keyword evidence="1" id="KW-0472">Membrane</keyword>
<feature type="transmembrane region" description="Helical" evidence="1">
    <location>
        <begin position="6"/>
        <end position="23"/>
    </location>
</feature>
<keyword evidence="3" id="KW-1185">Reference proteome</keyword>
<keyword evidence="1" id="KW-1133">Transmembrane helix</keyword>
<dbReference type="RefSeq" id="WP_380774486.1">
    <property type="nucleotide sequence ID" value="NZ_JBHUEO010000038.1"/>
</dbReference>
<sequence>MMYMIIVSIIVCIAALVGTILVGRDVSRQLKQYEEEGDTLENELARSHAYEKTSLKYNVKRLSWIYAVVLLVVFIVCVGIIYYGVNQ</sequence>
<gene>
    <name evidence="2" type="ORF">ACFSCZ_13165</name>
</gene>